<reference evidence="1 2" key="1">
    <citation type="submission" date="2019-07" db="EMBL/GenBank/DDBJ databases">
        <authorList>
            <person name="Brisse S."/>
            <person name="Rodrigues C."/>
            <person name="Thorpe H."/>
        </authorList>
    </citation>
    <scope>NUCLEOTIDE SEQUENCE [LARGE SCALE GENOMIC DNA]</scope>
    <source>
        <strain evidence="1">SB6408</strain>
    </source>
</reference>
<proteinExistence type="predicted"/>
<dbReference type="AlphaFoldDB" id="A0A564MID5"/>
<dbReference type="Proteomes" id="UP000318370">
    <property type="component" value="Unassembled WGS sequence"/>
</dbReference>
<name>A0A564MID5_9ENTR</name>
<dbReference type="EMBL" id="CABGHF010000029">
    <property type="protein sequence ID" value="VUS93181.1"/>
    <property type="molecule type" value="Genomic_DNA"/>
</dbReference>
<protein>
    <submittedName>
        <fullName evidence="1">Uncharacterized protein</fullName>
    </submittedName>
</protein>
<accession>A0A564MID5</accession>
<sequence length="52" mass="5483">MAVVSCILWCVGGSCQGLVCGLVTGSIRAGALHQPDERHYGDFCFCSVEPLP</sequence>
<gene>
    <name evidence="1" type="ORF">SB6408_05815</name>
</gene>
<organism evidence="1 2">
    <name type="scientific">Klebsiella spallanzanii</name>
    <dbReference type="NCBI Taxonomy" id="2587528"/>
    <lineage>
        <taxon>Bacteria</taxon>
        <taxon>Pseudomonadati</taxon>
        <taxon>Pseudomonadota</taxon>
        <taxon>Gammaproteobacteria</taxon>
        <taxon>Enterobacterales</taxon>
        <taxon>Enterobacteriaceae</taxon>
        <taxon>Klebsiella/Raoultella group</taxon>
        <taxon>Klebsiella</taxon>
    </lineage>
</organism>
<evidence type="ECO:0000313" key="1">
    <source>
        <dbReference type="EMBL" id="VUS93181.1"/>
    </source>
</evidence>
<evidence type="ECO:0000313" key="2">
    <source>
        <dbReference type="Proteomes" id="UP000318370"/>
    </source>
</evidence>